<accession>A0ABQ5RJR5</accession>
<keyword evidence="2" id="KW-0472">Membrane</keyword>
<feature type="transmembrane region" description="Helical" evidence="2">
    <location>
        <begin position="118"/>
        <end position="139"/>
    </location>
</feature>
<evidence type="ECO:0000313" key="3">
    <source>
        <dbReference type="EMBL" id="GLI32070.1"/>
    </source>
</evidence>
<evidence type="ECO:0000313" key="4">
    <source>
        <dbReference type="Proteomes" id="UP001144451"/>
    </source>
</evidence>
<keyword evidence="2" id="KW-1133">Transmembrane helix</keyword>
<name>A0ABQ5RJR5_9MICO</name>
<comment type="caution">
    <text evidence="3">The sequence shown here is derived from an EMBL/GenBank/DDBJ whole genome shotgun (WGS) entry which is preliminary data.</text>
</comment>
<protein>
    <submittedName>
        <fullName evidence="3">Uncharacterized protein</fullName>
    </submittedName>
</protein>
<feature type="transmembrane region" description="Helical" evidence="2">
    <location>
        <begin position="93"/>
        <end position="112"/>
    </location>
</feature>
<feature type="region of interest" description="Disordered" evidence="1">
    <location>
        <begin position="16"/>
        <end position="87"/>
    </location>
</feature>
<evidence type="ECO:0000256" key="1">
    <source>
        <dbReference type="SAM" id="MobiDB-lite"/>
    </source>
</evidence>
<evidence type="ECO:0000256" key="2">
    <source>
        <dbReference type="SAM" id="Phobius"/>
    </source>
</evidence>
<keyword evidence="2" id="KW-0812">Transmembrane</keyword>
<sequence>MRARLRPKVEAGVLPARDVRAVRTGGGSSRQAAQRALRPHQGTARTREEDHRMTTMLPEDAMARHGAATGRNAATGRGSATGTGGKPASGRPVVFVTMLALAALGVLMLLVVGPVLPMPLAVLGAAALMGVVGLAWWVAGPRL</sequence>
<organism evidence="3 4">
    <name type="scientific">Brachybacterium conglomeratum</name>
    <dbReference type="NCBI Taxonomy" id="47846"/>
    <lineage>
        <taxon>Bacteria</taxon>
        <taxon>Bacillati</taxon>
        <taxon>Actinomycetota</taxon>
        <taxon>Actinomycetes</taxon>
        <taxon>Micrococcales</taxon>
        <taxon>Dermabacteraceae</taxon>
        <taxon>Brachybacterium</taxon>
    </lineage>
</organism>
<dbReference type="EMBL" id="BSDQ01000001">
    <property type="protein sequence ID" value="GLI32070.1"/>
    <property type="molecule type" value="Genomic_DNA"/>
</dbReference>
<keyword evidence="4" id="KW-1185">Reference proteome</keyword>
<feature type="compositionally biased region" description="Low complexity" evidence="1">
    <location>
        <begin position="64"/>
        <end position="78"/>
    </location>
</feature>
<reference evidence="3" key="1">
    <citation type="submission" date="2022-12" db="EMBL/GenBank/DDBJ databases">
        <title>Reference genome sequencing for broad-spectrum identification of bacterial and archaeal isolates by mass spectrometry.</title>
        <authorList>
            <person name="Sekiguchi Y."/>
            <person name="Tourlousse D.M."/>
        </authorList>
    </citation>
    <scope>NUCLEOTIDE SEQUENCE</scope>
    <source>
        <strain evidence="3">5-2</strain>
    </source>
</reference>
<proteinExistence type="predicted"/>
<gene>
    <name evidence="3" type="ORF">BCONGLO52_29110</name>
</gene>
<dbReference type="Proteomes" id="UP001144451">
    <property type="component" value="Unassembled WGS sequence"/>
</dbReference>